<evidence type="ECO:0000256" key="2">
    <source>
        <dbReference type="ARBA" id="ARBA00004756"/>
    </source>
</evidence>
<evidence type="ECO:0000256" key="3">
    <source>
        <dbReference type="ARBA" id="ARBA00004845"/>
    </source>
</evidence>
<comment type="catalytic activity">
    <reaction evidence="8">
        <text>D-arabinose 5-phosphate + phosphoenolpyruvate + H2O = 3-deoxy-alpha-D-manno-2-octulosonate-8-phosphate + phosphate</text>
        <dbReference type="Rhea" id="RHEA:14053"/>
        <dbReference type="ChEBI" id="CHEBI:15377"/>
        <dbReference type="ChEBI" id="CHEBI:43474"/>
        <dbReference type="ChEBI" id="CHEBI:57693"/>
        <dbReference type="ChEBI" id="CHEBI:58702"/>
        <dbReference type="ChEBI" id="CHEBI:85985"/>
        <dbReference type="EC" id="2.5.1.55"/>
    </reaction>
</comment>
<dbReference type="NCBIfam" id="NF003543">
    <property type="entry name" value="PRK05198.1"/>
    <property type="match status" value="1"/>
</dbReference>
<evidence type="ECO:0000259" key="9">
    <source>
        <dbReference type="Pfam" id="PF00793"/>
    </source>
</evidence>
<comment type="pathway">
    <text evidence="2">Bacterial outer membrane biogenesis; lipopolysaccharide biosynthesis.</text>
</comment>
<dbReference type="GO" id="GO:0008676">
    <property type="term" value="F:3-deoxy-8-phosphooctulonate synthase activity"/>
    <property type="evidence" value="ECO:0007669"/>
    <property type="project" value="UniProtKB-EC"/>
</dbReference>
<dbReference type="UniPathway" id="UPA00030"/>
<dbReference type="PANTHER" id="PTHR21057">
    <property type="entry name" value="PHOSPHO-2-DEHYDRO-3-DEOXYHEPTONATE ALDOLASE"/>
    <property type="match status" value="1"/>
</dbReference>
<dbReference type="InterPro" id="IPR006218">
    <property type="entry name" value="DAHP1/KDSA"/>
</dbReference>
<comment type="subcellular location">
    <subcellularLocation>
        <location evidence="1">Cytoplasm</location>
    </subcellularLocation>
</comment>
<dbReference type="GO" id="GO:0009103">
    <property type="term" value="P:lipopolysaccharide biosynthetic process"/>
    <property type="evidence" value="ECO:0007669"/>
    <property type="project" value="UniProtKB-UniPathway"/>
</dbReference>
<protein>
    <recommendedName>
        <fullName evidence="5">3-deoxy-8-phosphooctulonate synthase</fullName>
        <ecNumber evidence="5">2.5.1.55</ecNumber>
    </recommendedName>
</protein>
<organism evidence="10 11">
    <name type="scientific">Saonia flava</name>
    <dbReference type="NCBI Taxonomy" id="523696"/>
    <lineage>
        <taxon>Bacteria</taxon>
        <taxon>Pseudomonadati</taxon>
        <taxon>Bacteroidota</taxon>
        <taxon>Flavobacteriia</taxon>
        <taxon>Flavobacteriales</taxon>
        <taxon>Flavobacteriaceae</taxon>
        <taxon>Saonia</taxon>
    </lineage>
</organism>
<dbReference type="Proteomes" id="UP000590442">
    <property type="component" value="Unassembled WGS sequence"/>
</dbReference>
<keyword evidence="7 10" id="KW-0808">Transferase</keyword>
<comment type="similarity">
    <text evidence="4">Belongs to the KdsA family.</text>
</comment>
<evidence type="ECO:0000313" key="10">
    <source>
        <dbReference type="EMBL" id="NJB72618.1"/>
    </source>
</evidence>
<reference evidence="10 11" key="1">
    <citation type="submission" date="2020-03" db="EMBL/GenBank/DDBJ databases">
        <title>Genomic Encyclopedia of Type Strains, Phase IV (KMG-IV): sequencing the most valuable type-strain genomes for metagenomic binning, comparative biology and taxonomic classification.</title>
        <authorList>
            <person name="Goeker M."/>
        </authorList>
    </citation>
    <scope>NUCLEOTIDE SEQUENCE [LARGE SCALE GENOMIC DNA]</scope>
    <source>
        <strain evidence="10 11">DSM 29762</strain>
    </source>
</reference>
<evidence type="ECO:0000256" key="7">
    <source>
        <dbReference type="ARBA" id="ARBA00022679"/>
    </source>
</evidence>
<proteinExistence type="inferred from homology"/>
<gene>
    <name evidence="10" type="ORF">GGR42_003109</name>
</gene>
<dbReference type="EC" id="2.5.1.55" evidence="5"/>
<evidence type="ECO:0000256" key="1">
    <source>
        <dbReference type="ARBA" id="ARBA00004496"/>
    </source>
</evidence>
<dbReference type="Pfam" id="PF00793">
    <property type="entry name" value="DAHP_synth_1"/>
    <property type="match status" value="1"/>
</dbReference>
<dbReference type="GO" id="GO:0005737">
    <property type="term" value="C:cytoplasm"/>
    <property type="evidence" value="ECO:0007669"/>
    <property type="project" value="UniProtKB-SubCell"/>
</dbReference>
<comment type="pathway">
    <text evidence="3">Carbohydrate biosynthesis; 3-deoxy-D-manno-octulosonate biosynthesis; 3-deoxy-D-manno-octulosonate from D-ribulose 5-phosphate: step 2/3.</text>
</comment>
<dbReference type="RefSeq" id="WP_167965818.1">
    <property type="nucleotide sequence ID" value="NZ_JAATJJ010000002.1"/>
</dbReference>
<keyword evidence="6" id="KW-0963">Cytoplasm</keyword>
<dbReference type="UniPathway" id="UPA00357">
    <property type="reaction ID" value="UER00474"/>
</dbReference>
<evidence type="ECO:0000313" key="11">
    <source>
        <dbReference type="Proteomes" id="UP000590442"/>
    </source>
</evidence>
<name>A0A846QXD8_9FLAO</name>
<evidence type="ECO:0000256" key="5">
    <source>
        <dbReference type="ARBA" id="ARBA00012693"/>
    </source>
</evidence>
<evidence type="ECO:0000256" key="6">
    <source>
        <dbReference type="ARBA" id="ARBA00022490"/>
    </source>
</evidence>
<accession>A0A846QXD8</accession>
<evidence type="ECO:0000256" key="4">
    <source>
        <dbReference type="ARBA" id="ARBA00010499"/>
    </source>
</evidence>
<evidence type="ECO:0000256" key="8">
    <source>
        <dbReference type="ARBA" id="ARBA00049112"/>
    </source>
</evidence>
<sequence length="272" mass="29885">MDLTKLPQIKHTNSNNFFLLCGPCAIEGEEMALRIAEKIVSVTDKLKIPYVFKGSFKKANRSRVDSFTGIGDEKALKILRKVSETFEVPTVTDIHEISDAGMAAEYVDILQIPAFLVRQTDLVVAAAKTGKTINLKKGQFMSPESMKHAAKKVTDSGNEQVMITDRGTMFGYQDMIVDFRGIPTMKQYAPVILDVTHSLQQPNQSTGVTGGRPDMIETIARAGIATGVDGIFMETHFDPSIAKSDGANMLHLDHLEKLLTNLVAIRKTVNSL</sequence>
<dbReference type="InterPro" id="IPR006269">
    <property type="entry name" value="KDO8P_synthase"/>
</dbReference>
<dbReference type="AlphaFoldDB" id="A0A846QXD8"/>
<feature type="domain" description="DAHP synthetase I/KDSA" evidence="9">
    <location>
        <begin position="8"/>
        <end position="265"/>
    </location>
</feature>
<dbReference type="Gene3D" id="3.20.20.70">
    <property type="entry name" value="Aldolase class I"/>
    <property type="match status" value="1"/>
</dbReference>
<comment type="caution">
    <text evidence="10">The sequence shown here is derived from an EMBL/GenBank/DDBJ whole genome shotgun (WGS) entry which is preliminary data.</text>
</comment>
<dbReference type="NCBIfam" id="TIGR01362">
    <property type="entry name" value="KDO8P_synth"/>
    <property type="match status" value="1"/>
</dbReference>
<dbReference type="SUPFAM" id="SSF51569">
    <property type="entry name" value="Aldolase"/>
    <property type="match status" value="1"/>
</dbReference>
<dbReference type="EMBL" id="JAATJJ010000002">
    <property type="protein sequence ID" value="NJB72618.1"/>
    <property type="molecule type" value="Genomic_DNA"/>
</dbReference>
<keyword evidence="11" id="KW-1185">Reference proteome</keyword>
<dbReference type="InterPro" id="IPR013785">
    <property type="entry name" value="Aldolase_TIM"/>
</dbReference>